<dbReference type="EMBL" id="CAJOBG010022022">
    <property type="protein sequence ID" value="CAF4328285.1"/>
    <property type="molecule type" value="Genomic_DNA"/>
</dbReference>
<feature type="region of interest" description="Disordered" evidence="1">
    <location>
        <begin position="1"/>
        <end position="34"/>
    </location>
</feature>
<proteinExistence type="predicted"/>
<evidence type="ECO:0000313" key="3">
    <source>
        <dbReference type="Proteomes" id="UP000663866"/>
    </source>
</evidence>
<gene>
    <name evidence="2" type="ORF">OVN521_LOCUS32222</name>
</gene>
<reference evidence="2" key="1">
    <citation type="submission" date="2021-02" db="EMBL/GenBank/DDBJ databases">
        <authorList>
            <person name="Nowell W R."/>
        </authorList>
    </citation>
    <scope>NUCLEOTIDE SEQUENCE</scope>
</reference>
<dbReference type="Proteomes" id="UP000663866">
    <property type="component" value="Unassembled WGS sequence"/>
</dbReference>
<evidence type="ECO:0000256" key="1">
    <source>
        <dbReference type="SAM" id="MobiDB-lite"/>
    </source>
</evidence>
<sequence length="34" mass="3863">SFKREKKLLERSPPPPPNDGRPPAFLGSEHSYDL</sequence>
<accession>A0A820JR17</accession>
<dbReference type="AlphaFoldDB" id="A0A820JR17"/>
<protein>
    <submittedName>
        <fullName evidence="2">Uncharacterized protein</fullName>
    </submittedName>
</protein>
<comment type="caution">
    <text evidence="2">The sequence shown here is derived from an EMBL/GenBank/DDBJ whole genome shotgun (WGS) entry which is preliminary data.</text>
</comment>
<keyword evidence="3" id="KW-1185">Reference proteome</keyword>
<name>A0A820JR17_9BILA</name>
<feature type="non-terminal residue" evidence="2">
    <location>
        <position position="1"/>
    </location>
</feature>
<organism evidence="2 3">
    <name type="scientific">Rotaria magnacalcarata</name>
    <dbReference type="NCBI Taxonomy" id="392030"/>
    <lineage>
        <taxon>Eukaryota</taxon>
        <taxon>Metazoa</taxon>
        <taxon>Spiralia</taxon>
        <taxon>Gnathifera</taxon>
        <taxon>Rotifera</taxon>
        <taxon>Eurotatoria</taxon>
        <taxon>Bdelloidea</taxon>
        <taxon>Philodinida</taxon>
        <taxon>Philodinidae</taxon>
        <taxon>Rotaria</taxon>
    </lineage>
</organism>
<evidence type="ECO:0000313" key="2">
    <source>
        <dbReference type="EMBL" id="CAF4328285.1"/>
    </source>
</evidence>